<feature type="active site" description="Proton donor/acceptor" evidence="7">
    <location>
        <position position="344"/>
    </location>
</feature>
<sequence length="374" mass="42472">MKVMLTKTMTAIELGSHFSIPAALVEQSNPALCAPYQKGTEVQIPGYEWREGASSAESPCMPTIEGKGAKYEACKVNETIDSRQIRYHSQAFYRDVEKIIQKYPFIHAHIIGKTVMDQPIIELTTGIGKRKVHMNASFHANEWITSALLMDWLEQFAADLIHGNERFGHSPLKLFTENSLSIVPMVNPDGVDLVLNGLPDDSSYHSKILQINHDSLNFTQWKANLLGVDLNNQFPALWEIEKERKIPKCPAPRDYPGDYPLSEPESIAMADLAERKQFDRLLCFHTQGEEIYWGYLNNEPEESGLIVKEFCILSGYAEFRNIDSHAGYRDWFMYTQKKAGFTIELGIGENPLPLDQYESIRKKGEGIFQAALYM</sequence>
<dbReference type="Gene3D" id="3.40.630.10">
    <property type="entry name" value="Zn peptidases"/>
    <property type="match status" value="1"/>
</dbReference>
<keyword evidence="6" id="KW-0482">Metalloprotease</keyword>
<dbReference type="PANTHER" id="PTHR11705">
    <property type="entry name" value="PROTEASE FAMILY M14 CARBOXYPEPTIDASE A,B"/>
    <property type="match status" value="1"/>
</dbReference>
<comment type="cofactor">
    <cofactor evidence="1">
        <name>Zn(2+)</name>
        <dbReference type="ChEBI" id="CHEBI:29105"/>
    </cofactor>
</comment>
<name>A0A7X2S2B5_9BACI</name>
<keyword evidence="5" id="KW-0862">Zinc</keyword>
<dbReference type="PANTHER" id="PTHR11705:SF143">
    <property type="entry name" value="SLL0236 PROTEIN"/>
    <property type="match status" value="1"/>
</dbReference>
<dbReference type="GO" id="GO:0005615">
    <property type="term" value="C:extracellular space"/>
    <property type="evidence" value="ECO:0007669"/>
    <property type="project" value="TreeGrafter"/>
</dbReference>
<evidence type="ECO:0000313" key="9">
    <source>
        <dbReference type="EMBL" id="MTH52412.1"/>
    </source>
</evidence>
<dbReference type="GO" id="GO:0008270">
    <property type="term" value="F:zinc ion binding"/>
    <property type="evidence" value="ECO:0007669"/>
    <property type="project" value="InterPro"/>
</dbReference>
<evidence type="ECO:0000256" key="7">
    <source>
        <dbReference type="PROSITE-ProRule" id="PRU01379"/>
    </source>
</evidence>
<evidence type="ECO:0000256" key="4">
    <source>
        <dbReference type="ARBA" id="ARBA00022801"/>
    </source>
</evidence>
<accession>A0A7X2S2B5</accession>
<keyword evidence="4" id="KW-0378">Hydrolase</keyword>
<evidence type="ECO:0000256" key="5">
    <source>
        <dbReference type="ARBA" id="ARBA00022833"/>
    </source>
</evidence>
<comment type="similarity">
    <text evidence="2 7">Belongs to the peptidase M14 family.</text>
</comment>
<evidence type="ECO:0000256" key="3">
    <source>
        <dbReference type="ARBA" id="ARBA00022670"/>
    </source>
</evidence>
<keyword evidence="10" id="KW-1185">Reference proteome</keyword>
<dbReference type="RefSeq" id="WP_155110914.1">
    <property type="nucleotide sequence ID" value="NZ_WMIB01000001.1"/>
</dbReference>
<dbReference type="Pfam" id="PF00246">
    <property type="entry name" value="Peptidase_M14"/>
    <property type="match status" value="1"/>
</dbReference>
<dbReference type="InterPro" id="IPR000834">
    <property type="entry name" value="Peptidase_M14"/>
</dbReference>
<dbReference type="PROSITE" id="PS52035">
    <property type="entry name" value="PEPTIDASE_M14"/>
    <property type="match status" value="1"/>
</dbReference>
<comment type="caution">
    <text evidence="9">The sequence shown here is derived from an EMBL/GenBank/DDBJ whole genome shotgun (WGS) entry which is preliminary data.</text>
</comment>
<dbReference type="Proteomes" id="UP000434639">
    <property type="component" value="Unassembled WGS sequence"/>
</dbReference>
<evidence type="ECO:0000256" key="2">
    <source>
        <dbReference type="ARBA" id="ARBA00005988"/>
    </source>
</evidence>
<dbReference type="GO" id="GO:0004181">
    <property type="term" value="F:metallocarboxypeptidase activity"/>
    <property type="evidence" value="ECO:0007669"/>
    <property type="project" value="InterPro"/>
</dbReference>
<keyword evidence="3" id="KW-0645">Protease</keyword>
<evidence type="ECO:0000256" key="6">
    <source>
        <dbReference type="ARBA" id="ARBA00023049"/>
    </source>
</evidence>
<gene>
    <name evidence="9" type="ORF">GKZ89_03260</name>
</gene>
<reference evidence="9 10" key="1">
    <citation type="journal article" date="2017" name="Int. J. Syst. Evol. Microbiol.">
        <title>Bacillus mangrovi sp. nov., isolated from a sediment sample from a mangrove forest.</title>
        <authorList>
            <person name="Gupta V."/>
            <person name="Singh P.K."/>
            <person name="Korpole S."/>
            <person name="Tanuku N.R.S."/>
            <person name="Pinnaka A.K."/>
        </authorList>
    </citation>
    <scope>NUCLEOTIDE SEQUENCE [LARGE SCALE GENOMIC DNA]</scope>
    <source>
        <strain evidence="9 10">KCTC 33872</strain>
    </source>
</reference>
<feature type="domain" description="Peptidase M14" evidence="8">
    <location>
        <begin position="86"/>
        <end position="372"/>
    </location>
</feature>
<evidence type="ECO:0000259" key="8">
    <source>
        <dbReference type="PROSITE" id="PS52035"/>
    </source>
</evidence>
<dbReference type="OrthoDB" id="9802862at2"/>
<dbReference type="SMART" id="SM00631">
    <property type="entry name" value="Zn_pept"/>
    <property type="match status" value="1"/>
</dbReference>
<dbReference type="AlphaFoldDB" id="A0A7X2S2B5"/>
<evidence type="ECO:0000256" key="1">
    <source>
        <dbReference type="ARBA" id="ARBA00001947"/>
    </source>
</evidence>
<dbReference type="GO" id="GO:0006508">
    <property type="term" value="P:proteolysis"/>
    <property type="evidence" value="ECO:0007669"/>
    <property type="project" value="UniProtKB-KW"/>
</dbReference>
<proteinExistence type="inferred from homology"/>
<protein>
    <submittedName>
        <fullName evidence="9">Peptidase M14</fullName>
    </submittedName>
</protein>
<dbReference type="CDD" id="cd06229">
    <property type="entry name" value="M14_Endopeptidase_I"/>
    <property type="match status" value="1"/>
</dbReference>
<dbReference type="EMBL" id="WMIB01000001">
    <property type="protein sequence ID" value="MTH52412.1"/>
    <property type="molecule type" value="Genomic_DNA"/>
</dbReference>
<dbReference type="SUPFAM" id="SSF53187">
    <property type="entry name" value="Zn-dependent exopeptidases"/>
    <property type="match status" value="1"/>
</dbReference>
<dbReference type="InterPro" id="IPR034274">
    <property type="entry name" value="ENP1_M14_CPD"/>
</dbReference>
<evidence type="ECO:0000313" key="10">
    <source>
        <dbReference type="Proteomes" id="UP000434639"/>
    </source>
</evidence>
<organism evidence="9 10">
    <name type="scientific">Metabacillus mangrovi</name>
    <dbReference type="NCBI Taxonomy" id="1491830"/>
    <lineage>
        <taxon>Bacteria</taxon>
        <taxon>Bacillati</taxon>
        <taxon>Bacillota</taxon>
        <taxon>Bacilli</taxon>
        <taxon>Bacillales</taxon>
        <taxon>Bacillaceae</taxon>
        <taxon>Metabacillus</taxon>
    </lineage>
</organism>